<dbReference type="InterPro" id="IPR027381">
    <property type="entry name" value="LytR/CpsA/Psr_C"/>
</dbReference>
<dbReference type="InterPro" id="IPR004474">
    <property type="entry name" value="LytR_CpsA_psr"/>
</dbReference>
<dbReference type="InterPro" id="IPR050922">
    <property type="entry name" value="LytR/CpsA/Psr_CW_biosynth"/>
</dbReference>
<dbReference type="Proteomes" id="UP000198280">
    <property type="component" value="Unassembled WGS sequence"/>
</dbReference>
<feature type="domain" description="LytR/CpsA/Psr regulator C-terminal" evidence="5">
    <location>
        <begin position="500"/>
        <end position="585"/>
    </location>
</feature>
<comment type="similarity">
    <text evidence="1">Belongs to the LytR/CpsA/Psr (LCP) family.</text>
</comment>
<keyword evidence="3" id="KW-0472">Membrane</keyword>
<feature type="compositionally biased region" description="Pro residues" evidence="2">
    <location>
        <begin position="129"/>
        <end position="139"/>
    </location>
</feature>
<reference evidence="6 7" key="1">
    <citation type="submission" date="2017-06" db="EMBL/GenBank/DDBJ databases">
        <authorList>
            <person name="Kim H.J."/>
            <person name="Triplett B.A."/>
        </authorList>
    </citation>
    <scope>NUCLEOTIDE SEQUENCE [LARGE SCALE GENOMIC DNA]</scope>
    <source>
        <strain evidence="6 7">CGMCC 4.1858</strain>
    </source>
</reference>
<feature type="compositionally biased region" description="Low complexity" evidence="2">
    <location>
        <begin position="140"/>
        <end position="150"/>
    </location>
</feature>
<sequence length="591" mass="63160">MNDYPRWQYAEGTPEQGGQDPYGEDPYAQQQGDYANGYGNEYGQYDPYAQQTGQQQAYQGQQAQQQGQQGYTGQQPYYPQDQQQQYQQPQQHPQQSQQPQHTQQYQGWIPQQPQYQEPYYEEQQYGQQPPAPPQAPAPQAPQQAPPAQRRPAYEEPAARPAPGRAPSGEDGFHTGQFSFVDEETEESEEVIDWLKFTESRTERREEARRRGRNRVVAAVVVLALAAVGGAGYLWKAGKIPGLGGDSGTAQQAAGGQKRDVIVLHLRPVGSEETSTALLVSNSTTKKGTTVLLPNSLAVSGEDGGSTTLGKSVVENGSAPTREALDGLLGTKISGTWRLDTPYLDNLVESLGGVLVDTDATVKAGKKKGDKTLVKPGKQQELGGQAAVAYATYRGPGEGPDKQLARFGQVVQAMLKKMYSDPDLATKTVEGLNQVIEPPLTEKDLGSSLAALSEEAKGGDYTTETLPVEPDGTLSEKATEDVVKKVLGGTVTNTDSDGIPRVTLRNATGVAANTGEAQVQIVGGGYTFVSGATAGTQAASQVLYADADQKANAEELAKTLGLSAKAAKKGEVATNADITVVLGQDYSPPKKV</sequence>
<evidence type="ECO:0000313" key="6">
    <source>
        <dbReference type="EMBL" id="SNT27985.1"/>
    </source>
</evidence>
<dbReference type="Pfam" id="PF03816">
    <property type="entry name" value="LytR_cpsA_psr"/>
    <property type="match status" value="1"/>
</dbReference>
<dbReference type="Pfam" id="PF13399">
    <property type="entry name" value="LytR_C"/>
    <property type="match status" value="1"/>
</dbReference>
<keyword evidence="7" id="KW-1185">Reference proteome</keyword>
<keyword evidence="3" id="KW-1133">Transmembrane helix</keyword>
<protein>
    <submittedName>
        <fullName evidence="6">Transcriptional attenuator, LytR family</fullName>
    </submittedName>
</protein>
<evidence type="ECO:0000313" key="7">
    <source>
        <dbReference type="Proteomes" id="UP000198280"/>
    </source>
</evidence>
<dbReference type="PANTHER" id="PTHR33392:SF6">
    <property type="entry name" value="POLYISOPRENYL-TEICHOIC ACID--PEPTIDOGLYCAN TEICHOIC ACID TRANSFERASE TAGU"/>
    <property type="match status" value="1"/>
</dbReference>
<evidence type="ECO:0000259" key="4">
    <source>
        <dbReference type="Pfam" id="PF03816"/>
    </source>
</evidence>
<evidence type="ECO:0000259" key="5">
    <source>
        <dbReference type="Pfam" id="PF13399"/>
    </source>
</evidence>
<accession>A0A239LCF0</accession>
<dbReference type="AlphaFoldDB" id="A0A239LCF0"/>
<proteinExistence type="inferred from homology"/>
<name>A0A239LCF0_9ACTN</name>
<evidence type="ECO:0000256" key="3">
    <source>
        <dbReference type="SAM" id="Phobius"/>
    </source>
</evidence>
<organism evidence="6 7">
    <name type="scientific">Actinacidiphila glaucinigra</name>
    <dbReference type="NCBI Taxonomy" id="235986"/>
    <lineage>
        <taxon>Bacteria</taxon>
        <taxon>Bacillati</taxon>
        <taxon>Actinomycetota</taxon>
        <taxon>Actinomycetes</taxon>
        <taxon>Kitasatosporales</taxon>
        <taxon>Streptomycetaceae</taxon>
        <taxon>Actinacidiphila</taxon>
    </lineage>
</organism>
<evidence type="ECO:0000256" key="1">
    <source>
        <dbReference type="ARBA" id="ARBA00006068"/>
    </source>
</evidence>
<dbReference type="Gene3D" id="3.40.630.190">
    <property type="entry name" value="LCP protein"/>
    <property type="match status" value="1"/>
</dbReference>
<keyword evidence="3" id="KW-0812">Transmembrane</keyword>
<feature type="domain" description="Cell envelope-related transcriptional attenuator" evidence="4">
    <location>
        <begin position="311"/>
        <end position="417"/>
    </location>
</feature>
<dbReference type="EMBL" id="FZOF01000019">
    <property type="protein sequence ID" value="SNT27985.1"/>
    <property type="molecule type" value="Genomic_DNA"/>
</dbReference>
<dbReference type="OrthoDB" id="4349935at2"/>
<gene>
    <name evidence="6" type="ORF">SAMN05216252_11947</name>
</gene>
<feature type="transmembrane region" description="Helical" evidence="3">
    <location>
        <begin position="215"/>
        <end position="234"/>
    </location>
</feature>
<evidence type="ECO:0000256" key="2">
    <source>
        <dbReference type="SAM" id="MobiDB-lite"/>
    </source>
</evidence>
<feature type="region of interest" description="Disordered" evidence="2">
    <location>
        <begin position="1"/>
        <end position="175"/>
    </location>
</feature>
<dbReference type="RefSeq" id="WP_089226907.1">
    <property type="nucleotide sequence ID" value="NZ_FZOF01000019.1"/>
</dbReference>
<dbReference type="PANTHER" id="PTHR33392">
    <property type="entry name" value="POLYISOPRENYL-TEICHOIC ACID--PEPTIDOGLYCAN TEICHOIC ACID TRANSFERASE TAGU"/>
    <property type="match status" value="1"/>
</dbReference>
<feature type="compositionally biased region" description="Low complexity" evidence="2">
    <location>
        <begin position="44"/>
        <end position="128"/>
    </location>
</feature>